<feature type="domain" description="B box-type" evidence="7">
    <location>
        <begin position="113"/>
        <end position="159"/>
    </location>
</feature>
<dbReference type="SMART" id="SM00184">
    <property type="entry name" value="RING"/>
    <property type="match status" value="1"/>
</dbReference>
<evidence type="ECO:0000256" key="3">
    <source>
        <dbReference type="ARBA" id="ARBA00022833"/>
    </source>
</evidence>
<evidence type="ECO:0000256" key="2">
    <source>
        <dbReference type="ARBA" id="ARBA00022771"/>
    </source>
</evidence>
<feature type="region of interest" description="Disordered" evidence="5">
    <location>
        <begin position="346"/>
        <end position="371"/>
    </location>
</feature>
<feature type="domain" description="RING-type" evidence="6">
    <location>
        <begin position="32"/>
        <end position="81"/>
    </location>
</feature>
<reference evidence="9" key="1">
    <citation type="submission" date="2011-07" db="EMBL/GenBank/DDBJ databases">
        <authorList>
            <consortium name="Caenorhabditis brenneri Sequencing and Analysis Consortium"/>
            <person name="Wilson R.K."/>
        </authorList>
    </citation>
    <scope>NUCLEOTIDE SEQUENCE [LARGE SCALE GENOMIC DNA]</scope>
    <source>
        <strain evidence="9">PB2801</strain>
    </source>
</reference>
<dbReference type="InterPro" id="IPR027370">
    <property type="entry name" value="Znf-RING_euk"/>
</dbReference>
<evidence type="ECO:0000313" key="8">
    <source>
        <dbReference type="EMBL" id="EGT47633.1"/>
    </source>
</evidence>
<dbReference type="eggNOG" id="KOG4185">
    <property type="taxonomic scope" value="Eukaryota"/>
</dbReference>
<accession>G0P866</accession>
<dbReference type="PROSITE" id="PS50089">
    <property type="entry name" value="ZF_RING_2"/>
    <property type="match status" value="1"/>
</dbReference>
<feature type="compositionally biased region" description="Basic and acidic residues" evidence="5">
    <location>
        <begin position="351"/>
        <end position="371"/>
    </location>
</feature>
<dbReference type="Gene3D" id="3.30.40.10">
    <property type="entry name" value="Zinc/RING finger domain, C3HC4 (zinc finger)"/>
    <property type="match status" value="1"/>
</dbReference>
<dbReference type="Pfam" id="PF13445">
    <property type="entry name" value="zf-RING_UBOX"/>
    <property type="match status" value="1"/>
</dbReference>
<dbReference type="InParanoid" id="G0P866"/>
<dbReference type="Gene3D" id="3.30.160.60">
    <property type="entry name" value="Classic Zinc Finger"/>
    <property type="match status" value="1"/>
</dbReference>
<evidence type="ECO:0000313" key="9">
    <source>
        <dbReference type="Proteomes" id="UP000008068"/>
    </source>
</evidence>
<dbReference type="InterPro" id="IPR013083">
    <property type="entry name" value="Znf_RING/FYVE/PHD"/>
</dbReference>
<dbReference type="Proteomes" id="UP000008068">
    <property type="component" value="Unassembled WGS sequence"/>
</dbReference>
<name>G0P866_CAEBE</name>
<evidence type="ECO:0000259" key="6">
    <source>
        <dbReference type="PROSITE" id="PS50089"/>
    </source>
</evidence>
<dbReference type="PANTHER" id="PTHR25462">
    <property type="entry name" value="BONUS, ISOFORM C-RELATED"/>
    <property type="match status" value="1"/>
</dbReference>
<organism evidence="9">
    <name type="scientific">Caenorhabditis brenneri</name>
    <name type="common">Nematode worm</name>
    <dbReference type="NCBI Taxonomy" id="135651"/>
    <lineage>
        <taxon>Eukaryota</taxon>
        <taxon>Metazoa</taxon>
        <taxon>Ecdysozoa</taxon>
        <taxon>Nematoda</taxon>
        <taxon>Chromadorea</taxon>
        <taxon>Rhabditida</taxon>
        <taxon>Rhabditina</taxon>
        <taxon>Rhabditomorpha</taxon>
        <taxon>Rhabditoidea</taxon>
        <taxon>Rhabditidae</taxon>
        <taxon>Peloderinae</taxon>
        <taxon>Caenorhabditis</taxon>
    </lineage>
</organism>
<dbReference type="InterPro" id="IPR001841">
    <property type="entry name" value="Znf_RING"/>
</dbReference>
<evidence type="ECO:0000256" key="5">
    <source>
        <dbReference type="SAM" id="MobiDB-lite"/>
    </source>
</evidence>
<sequence length="371" mass="43203">MQSPISFDLILKFDKDELPVVEELDIGISTECSICLNQFGSTSFVPKVLECGHTFCMECLNKIFYDGYEIDIRNQMCPLDREYFDDFPERLPVNRALLDMMEEVTKKLAPPKDPILSCVENSDHKPEVYCKKCQEAFCESCFAELHTFKAMKNHTTVPIEQICSKHRKTAEFICLDHSHESWQRSFCDICQKEGTHSKHNHDSFEGYEAKRRKQLEELLEKIRTREDHACEQLKLFDEYYLTYDEDGVEMENARLDCERNYGAKMWKVLSSLASAKKQHLIEGKAKFENVLSDAEKYKETVKIVLAKKFDFIDIKKQLSEVYSFVNEEQEELHPLSFYICTGASQQSGNGNKRDGKKEDEREAKIPRIDIV</sequence>
<evidence type="ECO:0008006" key="10">
    <source>
        <dbReference type="Google" id="ProtNLM"/>
    </source>
</evidence>
<dbReference type="InterPro" id="IPR047153">
    <property type="entry name" value="TRIM45/56/19-like"/>
</dbReference>
<dbReference type="SUPFAM" id="SSF57845">
    <property type="entry name" value="B-box zinc-binding domain"/>
    <property type="match status" value="2"/>
</dbReference>
<evidence type="ECO:0000256" key="1">
    <source>
        <dbReference type="ARBA" id="ARBA00022723"/>
    </source>
</evidence>
<evidence type="ECO:0000259" key="7">
    <source>
        <dbReference type="PROSITE" id="PS50119"/>
    </source>
</evidence>
<dbReference type="SUPFAM" id="SSF57850">
    <property type="entry name" value="RING/U-box"/>
    <property type="match status" value="1"/>
</dbReference>
<dbReference type="PANTHER" id="PTHR25462:SF296">
    <property type="entry name" value="MEIOTIC P26, ISOFORM F"/>
    <property type="match status" value="1"/>
</dbReference>
<dbReference type="GO" id="GO:0061630">
    <property type="term" value="F:ubiquitin protein ligase activity"/>
    <property type="evidence" value="ECO:0007669"/>
    <property type="project" value="TreeGrafter"/>
</dbReference>
<dbReference type="OMA" id="IENEWWD"/>
<keyword evidence="2 4" id="KW-0863">Zinc-finger</keyword>
<keyword evidence="9" id="KW-1185">Reference proteome</keyword>
<dbReference type="InterPro" id="IPR017907">
    <property type="entry name" value="Znf_RING_CS"/>
</dbReference>
<dbReference type="HOGENOM" id="CLU_041835_0_0_1"/>
<dbReference type="Pfam" id="PF00643">
    <property type="entry name" value="zf-B_box"/>
    <property type="match status" value="1"/>
</dbReference>
<dbReference type="GO" id="GO:0008270">
    <property type="term" value="F:zinc ion binding"/>
    <property type="evidence" value="ECO:0007669"/>
    <property type="project" value="UniProtKB-KW"/>
</dbReference>
<keyword evidence="3" id="KW-0862">Zinc</keyword>
<proteinExistence type="predicted"/>
<gene>
    <name evidence="8" type="ORF">CAEBREN_00431</name>
</gene>
<keyword evidence="1" id="KW-0479">Metal-binding</keyword>
<dbReference type="SMART" id="SM00336">
    <property type="entry name" value="BBOX"/>
    <property type="match status" value="2"/>
</dbReference>
<dbReference type="PROSITE" id="PS50119">
    <property type="entry name" value="ZF_BBOX"/>
    <property type="match status" value="1"/>
</dbReference>
<evidence type="ECO:0000256" key="4">
    <source>
        <dbReference type="PROSITE-ProRule" id="PRU00024"/>
    </source>
</evidence>
<dbReference type="InterPro" id="IPR000315">
    <property type="entry name" value="Znf_B-box"/>
</dbReference>
<dbReference type="STRING" id="135651.G0P866"/>
<dbReference type="PROSITE" id="PS00518">
    <property type="entry name" value="ZF_RING_1"/>
    <property type="match status" value="1"/>
</dbReference>
<dbReference type="EMBL" id="GL380127">
    <property type="protein sequence ID" value="EGT47633.1"/>
    <property type="molecule type" value="Genomic_DNA"/>
</dbReference>
<dbReference type="AlphaFoldDB" id="G0P866"/>
<protein>
    <recommendedName>
        <fullName evidence="10">RING-type domain-containing protein</fullName>
    </recommendedName>
</protein>
<dbReference type="OrthoDB" id="5877713at2759"/>